<dbReference type="InterPro" id="IPR052893">
    <property type="entry name" value="TCS_response_regulator"/>
</dbReference>
<evidence type="ECO:0000313" key="3">
    <source>
        <dbReference type="EMBL" id="MBE8718117.1"/>
    </source>
</evidence>
<dbReference type="Gene3D" id="3.40.50.2300">
    <property type="match status" value="1"/>
</dbReference>
<dbReference type="InterPro" id="IPR001789">
    <property type="entry name" value="Sig_transdc_resp-reg_receiver"/>
</dbReference>
<keyword evidence="1" id="KW-0597">Phosphoprotein</keyword>
<gene>
    <name evidence="3" type="ORF">C4F51_13060</name>
</gene>
<evidence type="ECO:0000259" key="2">
    <source>
        <dbReference type="PROSITE" id="PS50110"/>
    </source>
</evidence>
<dbReference type="AlphaFoldDB" id="A0A928V4I2"/>
<accession>A0A928V4I2</accession>
<dbReference type="Pfam" id="PF00072">
    <property type="entry name" value="Response_reg"/>
    <property type="match status" value="1"/>
</dbReference>
<dbReference type="Proteomes" id="UP000652567">
    <property type="component" value="Unassembled WGS sequence"/>
</dbReference>
<name>A0A928V4I2_9GAMM</name>
<dbReference type="EMBL" id="PRDL01000001">
    <property type="protein sequence ID" value="MBE8718117.1"/>
    <property type="molecule type" value="Genomic_DNA"/>
</dbReference>
<feature type="modified residue" description="4-aspartylphosphate" evidence="1">
    <location>
        <position position="99"/>
    </location>
</feature>
<feature type="domain" description="Response regulatory" evidence="2">
    <location>
        <begin position="32"/>
        <end position="166"/>
    </location>
</feature>
<dbReference type="CDD" id="cd17557">
    <property type="entry name" value="REC_Rcp-like"/>
    <property type="match status" value="1"/>
</dbReference>
<sequence>MAVRFAPHRHRAREQHFISHYGQGKRTVATETILLVEDNPDDIELALLGFSRNNRQENGSHYYVIEVARNGEEALDFLFARGKFSDRPVGSNPNLILLDVNLPGISGLEVLQEIRSHRSYQHTPVVILTTSDETSDIIEGYNLGVNSYLQKPVSFNAFVELLQQIGQYWLKNNITPPKSALSALR</sequence>
<dbReference type="GO" id="GO:0000160">
    <property type="term" value="P:phosphorelay signal transduction system"/>
    <property type="evidence" value="ECO:0007669"/>
    <property type="project" value="InterPro"/>
</dbReference>
<comment type="caution">
    <text evidence="3">The sequence shown here is derived from an EMBL/GenBank/DDBJ whole genome shotgun (WGS) entry which is preliminary data.</text>
</comment>
<evidence type="ECO:0000256" key="1">
    <source>
        <dbReference type="PROSITE-ProRule" id="PRU00169"/>
    </source>
</evidence>
<proteinExistence type="predicted"/>
<protein>
    <submittedName>
        <fullName evidence="3">Response regulator</fullName>
    </submittedName>
</protein>
<dbReference type="PANTHER" id="PTHR44520">
    <property type="entry name" value="RESPONSE REGULATOR RCP1-RELATED"/>
    <property type="match status" value="1"/>
</dbReference>
<dbReference type="SUPFAM" id="SSF52172">
    <property type="entry name" value="CheY-like"/>
    <property type="match status" value="1"/>
</dbReference>
<dbReference type="PANTHER" id="PTHR44520:SF1">
    <property type="entry name" value="TWO-COMPONENT SYSTEM REGULATORY PROTEIN"/>
    <property type="match status" value="1"/>
</dbReference>
<dbReference type="PROSITE" id="PS50110">
    <property type="entry name" value="RESPONSE_REGULATORY"/>
    <property type="match status" value="1"/>
</dbReference>
<reference evidence="3" key="1">
    <citation type="submission" date="2018-07" db="EMBL/GenBank/DDBJ databases">
        <title>Genome assembly of strain Ka43.</title>
        <authorList>
            <person name="Kukolya J."/>
            <person name="Nagy I."/>
            <person name="Horvath B."/>
            <person name="Toth A."/>
        </authorList>
    </citation>
    <scope>NUCLEOTIDE SEQUENCE</scope>
    <source>
        <strain evidence="3">KB43</strain>
    </source>
</reference>
<evidence type="ECO:0000313" key="4">
    <source>
        <dbReference type="Proteomes" id="UP000652567"/>
    </source>
</evidence>
<dbReference type="InterPro" id="IPR011006">
    <property type="entry name" value="CheY-like_superfamily"/>
</dbReference>
<dbReference type="SMART" id="SM00448">
    <property type="entry name" value="REC"/>
    <property type="match status" value="1"/>
</dbReference>
<organism evidence="3 4">
    <name type="scientific">Cellvibrio polysaccharolyticus</name>
    <dbReference type="NCBI Taxonomy" id="2082724"/>
    <lineage>
        <taxon>Bacteria</taxon>
        <taxon>Pseudomonadati</taxon>
        <taxon>Pseudomonadota</taxon>
        <taxon>Gammaproteobacteria</taxon>
        <taxon>Cellvibrionales</taxon>
        <taxon>Cellvibrionaceae</taxon>
        <taxon>Cellvibrio</taxon>
    </lineage>
</organism>
<keyword evidence="4" id="KW-1185">Reference proteome</keyword>